<comment type="caution">
    <text evidence="1">The sequence shown here is derived from an EMBL/GenBank/DDBJ whole genome shotgun (WGS) entry which is preliminary data.</text>
</comment>
<reference evidence="1 2" key="1">
    <citation type="journal article" date="2022" name="Genome Biol. Evol.">
        <title>The Spruce Budworm Genome: Reconstructing the Evolutionary History of Antifreeze Proteins.</title>
        <authorList>
            <person name="Beliveau C."/>
            <person name="Gagne P."/>
            <person name="Picq S."/>
            <person name="Vernygora O."/>
            <person name="Keeling C.I."/>
            <person name="Pinkney K."/>
            <person name="Doucet D."/>
            <person name="Wen F."/>
            <person name="Johnston J.S."/>
            <person name="Maaroufi H."/>
            <person name="Boyle B."/>
            <person name="Laroche J."/>
            <person name="Dewar K."/>
            <person name="Juretic N."/>
            <person name="Blackburn G."/>
            <person name="Nisole A."/>
            <person name="Brunet B."/>
            <person name="Brandao M."/>
            <person name="Lumley L."/>
            <person name="Duan J."/>
            <person name="Quan G."/>
            <person name="Lucarotti C.J."/>
            <person name="Roe A.D."/>
            <person name="Sperling F.A.H."/>
            <person name="Levesque R.C."/>
            <person name="Cusson M."/>
        </authorList>
    </citation>
    <scope>NUCLEOTIDE SEQUENCE [LARGE SCALE GENOMIC DNA]</scope>
    <source>
        <strain evidence="1">Glfc:IPQL:Cfum</strain>
    </source>
</reference>
<evidence type="ECO:0000313" key="2">
    <source>
        <dbReference type="Proteomes" id="UP001064048"/>
    </source>
</evidence>
<protein>
    <submittedName>
        <fullName evidence="1">Uncharacterized protein</fullName>
    </submittedName>
</protein>
<accession>A0ACC0JN30</accession>
<dbReference type="Proteomes" id="UP001064048">
    <property type="component" value="Chromosome 19"/>
</dbReference>
<gene>
    <name evidence="1" type="ORF">MSG28_011390</name>
</gene>
<name>A0ACC0JN30_CHOFU</name>
<sequence>MLASPIPLQTYDPLPDVKAAVPGTDTQALLEPVKDSQETESPILQELETVDQLLITKRLHVKSVLLLRGKRSRYVIKSDEQNLIYTVDEETSDIQVVRPGSSPTMTYSFSWWIGYLCYGLRPLRLRVLNEQGVEVMRIIRPAHMTCQIFLHAPLWQILMHMAIKVVLNVAQVYSPPGSLLGTIEQQWSPVKPVYVIKNTEGADLFWLRGPLMTVSLFKDVEFEMCRPDGTYVGSTRKRWQGLTHALLFATIRDRFGVAFERDLTPREKALLLAMTLLVDYMYYDT</sequence>
<evidence type="ECO:0000313" key="1">
    <source>
        <dbReference type="EMBL" id="KAI8425565.1"/>
    </source>
</evidence>
<organism evidence="1 2">
    <name type="scientific">Choristoneura fumiferana</name>
    <name type="common">Spruce budworm moth</name>
    <name type="synonym">Archips fumiferana</name>
    <dbReference type="NCBI Taxonomy" id="7141"/>
    <lineage>
        <taxon>Eukaryota</taxon>
        <taxon>Metazoa</taxon>
        <taxon>Ecdysozoa</taxon>
        <taxon>Arthropoda</taxon>
        <taxon>Hexapoda</taxon>
        <taxon>Insecta</taxon>
        <taxon>Pterygota</taxon>
        <taxon>Neoptera</taxon>
        <taxon>Endopterygota</taxon>
        <taxon>Lepidoptera</taxon>
        <taxon>Glossata</taxon>
        <taxon>Ditrysia</taxon>
        <taxon>Tortricoidea</taxon>
        <taxon>Tortricidae</taxon>
        <taxon>Tortricinae</taxon>
        <taxon>Choristoneura</taxon>
    </lineage>
</organism>
<keyword evidence="2" id="KW-1185">Reference proteome</keyword>
<dbReference type="EMBL" id="CM046119">
    <property type="protein sequence ID" value="KAI8425565.1"/>
    <property type="molecule type" value="Genomic_DNA"/>
</dbReference>
<proteinExistence type="predicted"/>